<dbReference type="AlphaFoldDB" id="A0A378ITX9"/>
<dbReference type="EMBL" id="UGNX01000001">
    <property type="protein sequence ID" value="STX35474.1"/>
    <property type="molecule type" value="Genomic_DNA"/>
</dbReference>
<protein>
    <recommendedName>
        <fullName evidence="5">DUF4145 domain-containing protein</fullName>
    </recommendedName>
</protein>
<dbReference type="Proteomes" id="UP000255316">
    <property type="component" value="Unassembled WGS sequence"/>
</dbReference>
<accession>A0A378ITX9</accession>
<dbReference type="EMBL" id="LNXX01000042">
    <property type="protein sequence ID" value="KTC83389.1"/>
    <property type="molecule type" value="Genomic_DNA"/>
</dbReference>
<evidence type="ECO:0008006" key="5">
    <source>
        <dbReference type="Google" id="ProtNLM"/>
    </source>
</evidence>
<reference evidence="1 3" key="1">
    <citation type="submission" date="2015-11" db="EMBL/GenBank/DDBJ databases">
        <title>Genomic analysis of 38 Legionella species identifies large and diverse effector repertoires.</title>
        <authorList>
            <person name="Burstein D."/>
            <person name="Amaro F."/>
            <person name="Zusman T."/>
            <person name="Lifshitz Z."/>
            <person name="Cohen O."/>
            <person name="Gilbert J.A."/>
            <person name="Pupko T."/>
            <person name="Shuman H.A."/>
            <person name="Segal G."/>
        </authorList>
    </citation>
    <scope>NUCLEOTIDE SEQUENCE [LARGE SCALE GENOMIC DNA]</scope>
    <source>
        <strain evidence="1 3">CDC#72-OH-14</strain>
    </source>
</reference>
<dbReference type="Proteomes" id="UP000054854">
    <property type="component" value="Unassembled WGS sequence"/>
</dbReference>
<evidence type="ECO:0000313" key="3">
    <source>
        <dbReference type="Proteomes" id="UP000054854"/>
    </source>
</evidence>
<name>A0A378ITX9_9GAMM</name>
<dbReference type="OrthoDB" id="9256201at2"/>
<keyword evidence="3" id="KW-1185">Reference proteome</keyword>
<proteinExistence type="predicted"/>
<organism evidence="2 4">
    <name type="scientific">Legionella cincinnatiensis</name>
    <dbReference type="NCBI Taxonomy" id="28085"/>
    <lineage>
        <taxon>Bacteria</taxon>
        <taxon>Pseudomonadati</taxon>
        <taxon>Pseudomonadota</taxon>
        <taxon>Gammaproteobacteria</taxon>
        <taxon>Legionellales</taxon>
        <taxon>Legionellaceae</taxon>
        <taxon>Legionella</taxon>
    </lineage>
</organism>
<evidence type="ECO:0000313" key="2">
    <source>
        <dbReference type="EMBL" id="STX35474.1"/>
    </source>
</evidence>
<reference evidence="2 4" key="2">
    <citation type="submission" date="2018-06" db="EMBL/GenBank/DDBJ databases">
        <authorList>
            <consortium name="Pathogen Informatics"/>
            <person name="Doyle S."/>
        </authorList>
    </citation>
    <scope>NUCLEOTIDE SEQUENCE [LARGE SCALE GENOMIC DNA]</scope>
    <source>
        <strain evidence="2 4">NCTC12438</strain>
    </source>
</reference>
<dbReference type="RefSeq" id="WP_058465240.1">
    <property type="nucleotide sequence ID" value="NZ_CAAAHQ010000073.1"/>
</dbReference>
<evidence type="ECO:0000313" key="4">
    <source>
        <dbReference type="Proteomes" id="UP000255316"/>
    </source>
</evidence>
<gene>
    <name evidence="1" type="ORF">Lcin_2076</name>
    <name evidence="2" type="ORF">NCTC12438_02090</name>
</gene>
<sequence length="266" mass="30521">MEFDYSQLKQEDITKIFIEMLRNPRYGMYSQYGYDIYLPNLIRVYFSISNGTTNEADAMSYLMPLFYSVAWEFCRRGIIRPGISRYNGQSTEDGNAGNGYSITPFGRQWLNESSQNDFIPTEPERFAQMLEPYKDKFGFGFHQKAQEAIRCYGAHAYLACCAMSGAAAESILLATAISKIEDESIILQQYRSAHGRSKIENELIGKANKNLQNEFKSFSSLLNYWRDEAAHGSKSRIEENEAFTAIAMLLRFAMFIDAKWDELISK</sequence>
<evidence type="ECO:0000313" key="1">
    <source>
        <dbReference type="EMBL" id="KTC83389.1"/>
    </source>
</evidence>